<organism evidence="1 2">
    <name type="scientific">Aliidiomarina sanyensis</name>
    <dbReference type="NCBI Taxonomy" id="1249555"/>
    <lineage>
        <taxon>Bacteria</taxon>
        <taxon>Pseudomonadati</taxon>
        <taxon>Pseudomonadota</taxon>
        <taxon>Gammaproteobacteria</taxon>
        <taxon>Alteromonadales</taxon>
        <taxon>Idiomarinaceae</taxon>
        <taxon>Aliidiomarina</taxon>
    </lineage>
</organism>
<dbReference type="EMBL" id="PIPM01000016">
    <property type="protein sequence ID" value="RUO28213.1"/>
    <property type="molecule type" value="Genomic_DNA"/>
</dbReference>
<dbReference type="AlphaFoldDB" id="A0A432WB74"/>
<proteinExistence type="predicted"/>
<reference evidence="1 2" key="1">
    <citation type="journal article" date="2011" name="Front. Microbiol.">
        <title>Genomic signatures of strain selection and enhancement in Bacillus atrophaeus var. globigii, a historical biowarfare simulant.</title>
        <authorList>
            <person name="Gibbons H.S."/>
            <person name="Broomall S.M."/>
            <person name="McNew L.A."/>
            <person name="Daligault H."/>
            <person name="Chapman C."/>
            <person name="Bruce D."/>
            <person name="Karavis M."/>
            <person name="Krepps M."/>
            <person name="McGregor P.A."/>
            <person name="Hong C."/>
            <person name="Park K.H."/>
            <person name="Akmal A."/>
            <person name="Feldman A."/>
            <person name="Lin J.S."/>
            <person name="Chang W.E."/>
            <person name="Higgs B.W."/>
            <person name="Demirev P."/>
            <person name="Lindquist J."/>
            <person name="Liem A."/>
            <person name="Fochler E."/>
            <person name="Read T.D."/>
            <person name="Tapia R."/>
            <person name="Johnson S."/>
            <person name="Bishop-Lilly K.A."/>
            <person name="Detter C."/>
            <person name="Han C."/>
            <person name="Sozhamannan S."/>
            <person name="Rosenzweig C.N."/>
            <person name="Skowronski E.W."/>
        </authorList>
    </citation>
    <scope>NUCLEOTIDE SEQUENCE [LARGE SCALE GENOMIC DNA]</scope>
    <source>
        <strain evidence="1 2">GYP-17</strain>
    </source>
</reference>
<sequence length="69" mass="8026">MADPVDRAAELNEYMQEKQLEAARVKGPEVHATGYCLNCGEDMPNNQRWCDADCRDDWEKVNNRRRGVR</sequence>
<accession>A0A432WB74</accession>
<evidence type="ECO:0008006" key="3">
    <source>
        <dbReference type="Google" id="ProtNLM"/>
    </source>
</evidence>
<gene>
    <name evidence="1" type="ORF">CWE11_10920</name>
</gene>
<keyword evidence="2" id="KW-1185">Reference proteome</keyword>
<dbReference type="OrthoDB" id="6271876at2"/>
<comment type="caution">
    <text evidence="1">The sequence shown here is derived from an EMBL/GenBank/DDBJ whole genome shotgun (WGS) entry which is preliminary data.</text>
</comment>
<evidence type="ECO:0000313" key="1">
    <source>
        <dbReference type="EMBL" id="RUO28213.1"/>
    </source>
</evidence>
<dbReference type="RefSeq" id="WP_126777663.1">
    <property type="nucleotide sequence ID" value="NZ_PIPM01000016.1"/>
</dbReference>
<dbReference type="Proteomes" id="UP000288405">
    <property type="component" value="Unassembled WGS sequence"/>
</dbReference>
<protein>
    <recommendedName>
        <fullName evidence="3">DUF2116 family Zn-ribbon domain-containing protein</fullName>
    </recommendedName>
</protein>
<evidence type="ECO:0000313" key="2">
    <source>
        <dbReference type="Proteomes" id="UP000288405"/>
    </source>
</evidence>
<name>A0A432WB74_9GAMM</name>